<evidence type="ECO:0000256" key="1">
    <source>
        <dbReference type="SAM" id="Phobius"/>
    </source>
</evidence>
<proteinExistence type="predicted"/>
<evidence type="ECO:0000313" key="2">
    <source>
        <dbReference type="EMBL" id="GLK49503.1"/>
    </source>
</evidence>
<organism evidence="2 3">
    <name type="scientific">Brevundimonas intermedia</name>
    <dbReference type="NCBI Taxonomy" id="74315"/>
    <lineage>
        <taxon>Bacteria</taxon>
        <taxon>Pseudomonadati</taxon>
        <taxon>Pseudomonadota</taxon>
        <taxon>Alphaproteobacteria</taxon>
        <taxon>Caulobacterales</taxon>
        <taxon>Caulobacteraceae</taxon>
        <taxon>Brevundimonas</taxon>
    </lineage>
</organism>
<feature type="transmembrane region" description="Helical" evidence="1">
    <location>
        <begin position="71"/>
        <end position="91"/>
    </location>
</feature>
<evidence type="ECO:0000313" key="3">
    <source>
        <dbReference type="Proteomes" id="UP001143509"/>
    </source>
</evidence>
<feature type="transmembrane region" description="Helical" evidence="1">
    <location>
        <begin position="152"/>
        <end position="176"/>
    </location>
</feature>
<keyword evidence="1" id="KW-0472">Membrane</keyword>
<dbReference type="Proteomes" id="UP001143509">
    <property type="component" value="Unassembled WGS sequence"/>
</dbReference>
<accession>A0ABQ5TAU4</accession>
<gene>
    <name evidence="2" type="ORF">GCM10017620_24760</name>
</gene>
<dbReference type="RefSeq" id="WP_271165698.1">
    <property type="nucleotide sequence ID" value="NZ_BSFD01000009.1"/>
</dbReference>
<reference evidence="2" key="1">
    <citation type="journal article" date="2014" name="Int. J. Syst. Evol. Microbiol.">
        <title>Complete genome of a new Firmicutes species belonging to the dominant human colonic microbiota ('Ruminococcus bicirculans') reveals two chromosomes and a selective capacity to utilize plant glucans.</title>
        <authorList>
            <consortium name="NISC Comparative Sequencing Program"/>
            <person name="Wegmann U."/>
            <person name="Louis P."/>
            <person name="Goesmann A."/>
            <person name="Henrissat B."/>
            <person name="Duncan S.H."/>
            <person name="Flint H.J."/>
        </authorList>
    </citation>
    <scope>NUCLEOTIDE SEQUENCE</scope>
    <source>
        <strain evidence="2">VKM B-1499</strain>
    </source>
</reference>
<keyword evidence="3" id="KW-1185">Reference proteome</keyword>
<keyword evidence="1" id="KW-1133">Transmembrane helix</keyword>
<name>A0ABQ5TAU4_9CAUL</name>
<reference evidence="2" key="2">
    <citation type="submission" date="2023-01" db="EMBL/GenBank/DDBJ databases">
        <authorList>
            <person name="Sun Q."/>
            <person name="Evtushenko L."/>
        </authorList>
    </citation>
    <scope>NUCLEOTIDE SEQUENCE</scope>
    <source>
        <strain evidence="2">VKM B-1499</strain>
    </source>
</reference>
<comment type="caution">
    <text evidence="2">The sequence shown here is derived from an EMBL/GenBank/DDBJ whole genome shotgun (WGS) entry which is preliminary data.</text>
</comment>
<keyword evidence="1" id="KW-0812">Transmembrane</keyword>
<protein>
    <submittedName>
        <fullName evidence="2">Uncharacterized protein</fullName>
    </submittedName>
</protein>
<sequence length="177" mass="18944">MSDTDKEVVEEIVHTLPNDVSEVIFSQAMERVRALQIAAHSLDQRVTQVAALQFAAAALSASVTVEPFQRWLFGLAALAFVFGGCIAFRGIRSDAIQLPGIPPIWWQGALGIAGFNTNDARSWAVGAVQSAITQIDVENCERAKHLNLSLRYAVAGAVLLAIAGALRIFVAAPVPIH</sequence>
<dbReference type="EMBL" id="BSFD01000009">
    <property type="protein sequence ID" value="GLK49503.1"/>
    <property type="molecule type" value="Genomic_DNA"/>
</dbReference>